<gene>
    <name evidence="1" type="ORF">J6TS1_01990</name>
</gene>
<dbReference type="EMBL" id="BORJ01000001">
    <property type="protein sequence ID" value="GIN94329.1"/>
    <property type="molecule type" value="Genomic_DNA"/>
</dbReference>
<comment type="caution">
    <text evidence="1">The sequence shown here is derived from an EMBL/GenBank/DDBJ whole genome shotgun (WGS) entry which is preliminary data.</text>
</comment>
<accession>A0ABQ4KRR9</accession>
<protein>
    <submittedName>
        <fullName evidence="1">Uncharacterized protein</fullName>
    </submittedName>
</protein>
<reference evidence="1 2" key="1">
    <citation type="submission" date="2021-03" db="EMBL/GenBank/DDBJ databases">
        <title>Antimicrobial resistance genes in bacteria isolated from Japanese honey, and their potential for conferring macrolide and lincosamide resistance in the American foulbrood pathogen Paenibacillus larvae.</title>
        <authorList>
            <person name="Okamoto M."/>
            <person name="Kumagai M."/>
            <person name="Kanamori H."/>
            <person name="Takamatsu D."/>
        </authorList>
    </citation>
    <scope>NUCLEOTIDE SEQUENCE [LARGE SCALE GENOMIC DNA]</scope>
    <source>
        <strain evidence="1 2">J6TS1</strain>
    </source>
</reference>
<name>A0ABQ4KRR9_SIMTE</name>
<sequence length="42" mass="4437">MEEEVMAIGGLGETGKGIFCSQHDRFPNAAIKSYSGSQMGSD</sequence>
<evidence type="ECO:0000313" key="1">
    <source>
        <dbReference type="EMBL" id="GIN94329.1"/>
    </source>
</evidence>
<dbReference type="Proteomes" id="UP000680670">
    <property type="component" value="Unassembled WGS sequence"/>
</dbReference>
<proteinExistence type="predicted"/>
<evidence type="ECO:0000313" key="2">
    <source>
        <dbReference type="Proteomes" id="UP000680670"/>
    </source>
</evidence>
<keyword evidence="2" id="KW-1185">Reference proteome</keyword>
<organism evidence="1 2">
    <name type="scientific">Siminovitchia terrae</name>
    <name type="common">Bacillus terrae</name>
    <dbReference type="NCBI Taxonomy" id="1914933"/>
    <lineage>
        <taxon>Bacteria</taxon>
        <taxon>Bacillati</taxon>
        <taxon>Bacillota</taxon>
        <taxon>Bacilli</taxon>
        <taxon>Bacillales</taxon>
        <taxon>Bacillaceae</taxon>
        <taxon>Siminovitchia</taxon>
    </lineage>
</organism>